<sequence length="112" mass="12054">MPRNYTRKTTWGHTALAEMESAAAEISNGSPLPSNNTAATRMGESTQLTSELSPLRAQHSQGGPPPYPSPTAITTAPAVSREVQREGKGRGKRAGRGRERKNVEASPWGERE</sequence>
<dbReference type="Proteomes" id="UP001153269">
    <property type="component" value="Unassembled WGS sequence"/>
</dbReference>
<feature type="region of interest" description="Disordered" evidence="1">
    <location>
        <begin position="22"/>
        <end position="112"/>
    </location>
</feature>
<feature type="compositionally biased region" description="Polar residues" evidence="1">
    <location>
        <begin position="27"/>
        <end position="52"/>
    </location>
</feature>
<organism evidence="2 3">
    <name type="scientific">Pleuronectes platessa</name>
    <name type="common">European plaice</name>
    <dbReference type="NCBI Taxonomy" id="8262"/>
    <lineage>
        <taxon>Eukaryota</taxon>
        <taxon>Metazoa</taxon>
        <taxon>Chordata</taxon>
        <taxon>Craniata</taxon>
        <taxon>Vertebrata</taxon>
        <taxon>Euteleostomi</taxon>
        <taxon>Actinopterygii</taxon>
        <taxon>Neopterygii</taxon>
        <taxon>Teleostei</taxon>
        <taxon>Neoteleostei</taxon>
        <taxon>Acanthomorphata</taxon>
        <taxon>Carangaria</taxon>
        <taxon>Pleuronectiformes</taxon>
        <taxon>Pleuronectoidei</taxon>
        <taxon>Pleuronectidae</taxon>
        <taxon>Pleuronectes</taxon>
    </lineage>
</organism>
<name>A0A9N7Y8B8_PLEPL</name>
<evidence type="ECO:0000313" key="2">
    <source>
        <dbReference type="EMBL" id="CAB1416462.1"/>
    </source>
</evidence>
<protein>
    <submittedName>
        <fullName evidence="2">Uncharacterized protein</fullName>
    </submittedName>
</protein>
<accession>A0A9N7Y8B8</accession>
<dbReference type="AlphaFoldDB" id="A0A9N7Y8B8"/>
<feature type="compositionally biased region" description="Basic and acidic residues" evidence="1">
    <location>
        <begin position="96"/>
        <end position="112"/>
    </location>
</feature>
<dbReference type="EMBL" id="CADEAL010000209">
    <property type="protein sequence ID" value="CAB1416462.1"/>
    <property type="molecule type" value="Genomic_DNA"/>
</dbReference>
<comment type="caution">
    <text evidence="2">The sequence shown here is derived from an EMBL/GenBank/DDBJ whole genome shotgun (WGS) entry which is preliminary data.</text>
</comment>
<proteinExistence type="predicted"/>
<evidence type="ECO:0000313" key="3">
    <source>
        <dbReference type="Proteomes" id="UP001153269"/>
    </source>
</evidence>
<evidence type="ECO:0000256" key="1">
    <source>
        <dbReference type="SAM" id="MobiDB-lite"/>
    </source>
</evidence>
<reference evidence="2" key="1">
    <citation type="submission" date="2020-03" db="EMBL/GenBank/DDBJ databases">
        <authorList>
            <person name="Weist P."/>
        </authorList>
    </citation>
    <scope>NUCLEOTIDE SEQUENCE</scope>
</reference>
<keyword evidence="3" id="KW-1185">Reference proteome</keyword>
<gene>
    <name evidence="2" type="ORF">PLEPLA_LOCUS4253</name>
</gene>